<dbReference type="Pfam" id="PF01029">
    <property type="entry name" value="NusB"/>
    <property type="match status" value="1"/>
</dbReference>
<dbReference type="Gene3D" id="1.10.940.10">
    <property type="entry name" value="NusB-like"/>
    <property type="match status" value="1"/>
</dbReference>
<evidence type="ECO:0000313" key="8">
    <source>
        <dbReference type="EMBL" id="KKQ27660.1"/>
    </source>
</evidence>
<evidence type="ECO:0000256" key="4">
    <source>
        <dbReference type="ARBA" id="ARBA00023015"/>
    </source>
</evidence>
<dbReference type="GO" id="GO:0031564">
    <property type="term" value="P:transcription antitermination"/>
    <property type="evidence" value="ECO:0007669"/>
    <property type="project" value="UniProtKB-KW"/>
</dbReference>
<dbReference type="InterPro" id="IPR006027">
    <property type="entry name" value="NusB_RsmB_TIM44"/>
</dbReference>
<keyword evidence="2 6" id="KW-0889">Transcription antitermination</keyword>
<dbReference type="HAMAP" id="MF_00073">
    <property type="entry name" value="NusB"/>
    <property type="match status" value="1"/>
</dbReference>
<dbReference type="PANTHER" id="PTHR11078">
    <property type="entry name" value="N UTILIZATION SUBSTANCE PROTEIN B-RELATED"/>
    <property type="match status" value="1"/>
</dbReference>
<sequence length="141" mass="15977">MANRHLARCITMQSLYEWDFRGQPTAALPAIVEHNLVEFGSGLEEEKKYVMETVDKVVEHQKEIDPIISQYASNWPIEQITIIDRNILRIGIYELKFNDTIPDRVAINEAIEVAKSYGGPASGKFVNGVLGAIYKDLNKQK</sequence>
<dbReference type="GO" id="GO:0003723">
    <property type="term" value="F:RNA binding"/>
    <property type="evidence" value="ECO:0007669"/>
    <property type="project" value="UniProtKB-UniRule"/>
</dbReference>
<evidence type="ECO:0000256" key="2">
    <source>
        <dbReference type="ARBA" id="ARBA00022814"/>
    </source>
</evidence>
<dbReference type="EMBL" id="LBSX01000007">
    <property type="protein sequence ID" value="KKQ27660.1"/>
    <property type="molecule type" value="Genomic_DNA"/>
</dbReference>
<reference evidence="8 9" key="1">
    <citation type="journal article" date="2015" name="Nature">
        <title>rRNA introns, odd ribosomes, and small enigmatic genomes across a large radiation of phyla.</title>
        <authorList>
            <person name="Brown C.T."/>
            <person name="Hug L.A."/>
            <person name="Thomas B.C."/>
            <person name="Sharon I."/>
            <person name="Castelle C.J."/>
            <person name="Singh A."/>
            <person name="Wilkins M.J."/>
            <person name="Williams K.H."/>
            <person name="Banfield J.F."/>
        </authorList>
    </citation>
    <scope>NUCLEOTIDE SEQUENCE [LARGE SCALE GENOMIC DNA]</scope>
</reference>
<comment type="similarity">
    <text evidence="1 6">Belongs to the NusB family.</text>
</comment>
<evidence type="ECO:0000256" key="5">
    <source>
        <dbReference type="ARBA" id="ARBA00023163"/>
    </source>
</evidence>
<protein>
    <recommendedName>
        <fullName evidence="6">Transcription antitermination protein NusB</fullName>
    </recommendedName>
    <alternativeName>
        <fullName evidence="6">Antitermination factor NusB</fullName>
    </alternativeName>
</protein>
<evidence type="ECO:0000256" key="1">
    <source>
        <dbReference type="ARBA" id="ARBA00005952"/>
    </source>
</evidence>
<organism evidence="8 9">
    <name type="scientific">Candidatus Magasanikbacteria bacterium GW2011_GWC2_37_14</name>
    <dbReference type="NCBI Taxonomy" id="1619046"/>
    <lineage>
        <taxon>Bacteria</taxon>
        <taxon>Candidatus Magasanikiibacteriota</taxon>
    </lineage>
</organism>
<keyword evidence="3 6" id="KW-0694">RNA-binding</keyword>
<dbReference type="PATRIC" id="fig|1619046.3.peg.508"/>
<dbReference type="GO" id="GO:0005829">
    <property type="term" value="C:cytosol"/>
    <property type="evidence" value="ECO:0007669"/>
    <property type="project" value="TreeGrafter"/>
</dbReference>
<proteinExistence type="inferred from homology"/>
<keyword evidence="4 6" id="KW-0805">Transcription regulation</keyword>
<evidence type="ECO:0000256" key="6">
    <source>
        <dbReference type="HAMAP-Rule" id="MF_00073"/>
    </source>
</evidence>
<dbReference type="InterPro" id="IPR035926">
    <property type="entry name" value="NusB-like_sf"/>
</dbReference>
<comment type="caution">
    <text evidence="8">The sequence shown here is derived from an EMBL/GenBank/DDBJ whole genome shotgun (WGS) entry which is preliminary data.</text>
</comment>
<comment type="function">
    <text evidence="6">Involved in transcription antitermination. Required for transcription of ribosomal RNA (rRNA) genes. Binds specifically to the boxA antiterminator sequence of the ribosomal RNA (rrn) operons.</text>
</comment>
<dbReference type="AlphaFoldDB" id="A0A0G0GND8"/>
<dbReference type="GO" id="GO:0006353">
    <property type="term" value="P:DNA-templated transcription termination"/>
    <property type="evidence" value="ECO:0007669"/>
    <property type="project" value="UniProtKB-UniRule"/>
</dbReference>
<dbReference type="PANTHER" id="PTHR11078:SF3">
    <property type="entry name" value="ANTITERMINATION NUSB DOMAIN-CONTAINING PROTEIN"/>
    <property type="match status" value="1"/>
</dbReference>
<keyword evidence="5 6" id="KW-0804">Transcription</keyword>
<evidence type="ECO:0000256" key="3">
    <source>
        <dbReference type="ARBA" id="ARBA00022884"/>
    </source>
</evidence>
<dbReference type="SUPFAM" id="SSF48013">
    <property type="entry name" value="NusB-like"/>
    <property type="match status" value="1"/>
</dbReference>
<dbReference type="NCBIfam" id="TIGR01951">
    <property type="entry name" value="nusB"/>
    <property type="match status" value="1"/>
</dbReference>
<dbReference type="InterPro" id="IPR011605">
    <property type="entry name" value="NusB_fam"/>
</dbReference>
<feature type="domain" description="NusB/RsmB/TIM44" evidence="7">
    <location>
        <begin position="7"/>
        <end position="135"/>
    </location>
</feature>
<evidence type="ECO:0000259" key="7">
    <source>
        <dbReference type="Pfam" id="PF01029"/>
    </source>
</evidence>
<gene>
    <name evidence="6" type="primary">nusB</name>
    <name evidence="8" type="ORF">US42_C0007G0051</name>
</gene>
<dbReference type="Proteomes" id="UP000034849">
    <property type="component" value="Unassembled WGS sequence"/>
</dbReference>
<dbReference type="STRING" id="1619046.US42_C0007G0051"/>
<evidence type="ECO:0000313" key="9">
    <source>
        <dbReference type="Proteomes" id="UP000034849"/>
    </source>
</evidence>
<name>A0A0G0GND8_9BACT</name>
<accession>A0A0G0GND8</accession>